<evidence type="ECO:0000256" key="1">
    <source>
        <dbReference type="SAM" id="Phobius"/>
    </source>
</evidence>
<keyword evidence="1" id="KW-0472">Membrane</keyword>
<feature type="transmembrane region" description="Helical" evidence="1">
    <location>
        <begin position="39"/>
        <end position="64"/>
    </location>
</feature>
<keyword evidence="1" id="KW-1133">Transmembrane helix</keyword>
<reference evidence="2" key="1">
    <citation type="journal article" date="2015" name="Nature">
        <title>Complex archaea that bridge the gap between prokaryotes and eukaryotes.</title>
        <authorList>
            <person name="Spang A."/>
            <person name="Saw J.H."/>
            <person name="Jorgensen S.L."/>
            <person name="Zaremba-Niedzwiedzka K."/>
            <person name="Martijn J."/>
            <person name="Lind A.E."/>
            <person name="van Eijk R."/>
            <person name="Schleper C."/>
            <person name="Guy L."/>
            <person name="Ettema T.J."/>
        </authorList>
    </citation>
    <scope>NUCLEOTIDE SEQUENCE</scope>
</reference>
<sequence>METEQVIQWAAAIVLGLIGAPTLLDFLKQKLNLEGLGALGFALVASFGLGGLGLAASGAFAGFVFTADTFFEVGFAIFSAAQVSYRVLNPEPQS</sequence>
<dbReference type="AlphaFoldDB" id="A0A0F9P2M5"/>
<protein>
    <submittedName>
        <fullName evidence="2">Uncharacterized protein</fullName>
    </submittedName>
</protein>
<keyword evidence="1" id="KW-0812">Transmembrane</keyword>
<gene>
    <name evidence="2" type="ORF">LCGC14_1189380</name>
</gene>
<evidence type="ECO:0000313" key="2">
    <source>
        <dbReference type="EMBL" id="KKM95320.1"/>
    </source>
</evidence>
<proteinExistence type="predicted"/>
<feature type="transmembrane region" description="Helical" evidence="1">
    <location>
        <begin position="6"/>
        <end position="27"/>
    </location>
</feature>
<comment type="caution">
    <text evidence="2">The sequence shown here is derived from an EMBL/GenBank/DDBJ whole genome shotgun (WGS) entry which is preliminary data.</text>
</comment>
<dbReference type="EMBL" id="LAZR01006022">
    <property type="protein sequence ID" value="KKM95320.1"/>
    <property type="molecule type" value="Genomic_DNA"/>
</dbReference>
<name>A0A0F9P2M5_9ZZZZ</name>
<accession>A0A0F9P2M5</accession>
<organism evidence="2">
    <name type="scientific">marine sediment metagenome</name>
    <dbReference type="NCBI Taxonomy" id="412755"/>
    <lineage>
        <taxon>unclassified sequences</taxon>
        <taxon>metagenomes</taxon>
        <taxon>ecological metagenomes</taxon>
    </lineage>
</organism>